<organism evidence="2 3">
    <name type="scientific">Sistotremastrum niveocremeum HHB9708</name>
    <dbReference type="NCBI Taxonomy" id="1314777"/>
    <lineage>
        <taxon>Eukaryota</taxon>
        <taxon>Fungi</taxon>
        <taxon>Dikarya</taxon>
        <taxon>Basidiomycota</taxon>
        <taxon>Agaricomycotina</taxon>
        <taxon>Agaricomycetes</taxon>
        <taxon>Sistotremastrales</taxon>
        <taxon>Sistotremastraceae</taxon>
        <taxon>Sertulicium</taxon>
        <taxon>Sertulicium niveocremeum</taxon>
    </lineage>
</organism>
<feature type="coiled-coil region" evidence="1">
    <location>
        <begin position="452"/>
        <end position="479"/>
    </location>
</feature>
<protein>
    <submittedName>
        <fullName evidence="2">Uncharacterized protein</fullName>
    </submittedName>
</protein>
<evidence type="ECO:0000313" key="3">
    <source>
        <dbReference type="Proteomes" id="UP000076722"/>
    </source>
</evidence>
<dbReference type="Proteomes" id="UP000076722">
    <property type="component" value="Unassembled WGS sequence"/>
</dbReference>
<accession>A0A164M5W4</accession>
<proteinExistence type="predicted"/>
<evidence type="ECO:0000313" key="2">
    <source>
        <dbReference type="EMBL" id="KZS86392.1"/>
    </source>
</evidence>
<dbReference type="AlphaFoldDB" id="A0A164M5W4"/>
<gene>
    <name evidence="2" type="ORF">SISNIDRAFT_471830</name>
</gene>
<dbReference type="EMBL" id="KV419514">
    <property type="protein sequence ID" value="KZS86392.1"/>
    <property type="molecule type" value="Genomic_DNA"/>
</dbReference>
<sequence length="687" mass="76667">MPSLWHTAYATVIKVLIPVYIISWSLSAASSQISSFVQPLCQVLGLEGKAICFMSDPMHLTDHTKFILPTLAKTQADGFGFLAEHSQGSKSILMDLNEARVKIDDLIMMVQSVPHLPHGGEIVDALDNFREDAHATSKRLQALTSGLFSAMDRTLVATDHAFKALEESQWHPLDPRLSVCAVIRIAHRGHSWFCPRDPIPQIEAAVTVFESELKFLLGKASVASQSLEDLHSHLSLIQTLVSSDIISTSSSIEDALGSIWGYLIPFLPNTVLSDLRRQAGVLRNVMVYRERAHRYVTITEQGLEGMVQDVESIRRISAHTLISDALPRQAALISVTRSLERLRDNRGWFLAAPVEYPKACVGTALSGSPLALLFALKFYATLLSPRASPKRPIHAAWELMLLQSEAFNDILDHIDVHRQFVPDILDARIAFDDIAELKRASGSSLRDDVILLGDLVNEIHELVRQYQQYNSRLASAIDRSIYASKAVLKALQDAQSTSYRWKSLACPLLSTFIRQQFCLSLPHTELSIFARVQDATAYIIHVLGSHTFELAHRMERLQTTYIATMEASAPITYGYGRNGHALPDNSTIWETLLFSFSEDVHHKFQAHHPELRDMKEPIIELSARLIRMGDIVASLQRGFYHVDPSSVPLGLESLPTQAETVIYLADVRDRLLAAKLRALQLRLSSQA</sequence>
<name>A0A164M5W4_9AGAM</name>
<keyword evidence="3" id="KW-1185">Reference proteome</keyword>
<dbReference type="STRING" id="1314777.A0A164M5W4"/>
<reference evidence="2 3" key="1">
    <citation type="journal article" date="2016" name="Mol. Biol. Evol.">
        <title>Comparative Genomics of Early-Diverging Mushroom-Forming Fungi Provides Insights into the Origins of Lignocellulose Decay Capabilities.</title>
        <authorList>
            <person name="Nagy L.G."/>
            <person name="Riley R."/>
            <person name="Tritt A."/>
            <person name="Adam C."/>
            <person name="Daum C."/>
            <person name="Floudas D."/>
            <person name="Sun H."/>
            <person name="Yadav J.S."/>
            <person name="Pangilinan J."/>
            <person name="Larsson K.H."/>
            <person name="Matsuura K."/>
            <person name="Barry K."/>
            <person name="Labutti K."/>
            <person name="Kuo R."/>
            <person name="Ohm R.A."/>
            <person name="Bhattacharya S.S."/>
            <person name="Shirouzu T."/>
            <person name="Yoshinaga Y."/>
            <person name="Martin F.M."/>
            <person name="Grigoriev I.V."/>
            <person name="Hibbett D.S."/>
        </authorList>
    </citation>
    <scope>NUCLEOTIDE SEQUENCE [LARGE SCALE GENOMIC DNA]</scope>
    <source>
        <strain evidence="2 3">HHB9708</strain>
    </source>
</reference>
<evidence type="ECO:0000256" key="1">
    <source>
        <dbReference type="SAM" id="Coils"/>
    </source>
</evidence>
<keyword evidence="1" id="KW-0175">Coiled coil</keyword>